<evidence type="ECO:0000313" key="1">
    <source>
        <dbReference type="EMBL" id="RAS61311.1"/>
    </source>
</evidence>
<organism evidence="1 2">
    <name type="scientific">Lentzea atacamensis</name>
    <dbReference type="NCBI Taxonomy" id="531938"/>
    <lineage>
        <taxon>Bacteria</taxon>
        <taxon>Bacillati</taxon>
        <taxon>Actinomycetota</taxon>
        <taxon>Actinomycetes</taxon>
        <taxon>Pseudonocardiales</taxon>
        <taxon>Pseudonocardiaceae</taxon>
        <taxon>Lentzea</taxon>
    </lineage>
</organism>
<accession>A0ABX9DZM2</accession>
<name>A0ABX9DZM2_9PSEU</name>
<keyword evidence="2" id="KW-1185">Reference proteome</keyword>
<dbReference type="EMBL" id="QLTT01000010">
    <property type="protein sequence ID" value="RAS61311.1"/>
    <property type="molecule type" value="Genomic_DNA"/>
</dbReference>
<evidence type="ECO:0008006" key="3">
    <source>
        <dbReference type="Google" id="ProtNLM"/>
    </source>
</evidence>
<comment type="caution">
    <text evidence="1">The sequence shown here is derived from an EMBL/GenBank/DDBJ whole genome shotgun (WGS) entry which is preliminary data.</text>
</comment>
<sequence length="68" mass="7099">MKTQVIAAFKADYALPVLLAVAGLARSTFFYHQARPDRPDPQAGLKTAITEAFEAAAAATGIGESTSC</sequence>
<dbReference type="RefSeq" id="WP_112230436.1">
    <property type="nucleotide sequence ID" value="NZ_QLTT01000010.1"/>
</dbReference>
<protein>
    <recommendedName>
        <fullName evidence="3">Transposase</fullName>
    </recommendedName>
</protein>
<evidence type="ECO:0000313" key="2">
    <source>
        <dbReference type="Proteomes" id="UP000248714"/>
    </source>
</evidence>
<gene>
    <name evidence="1" type="ORF">C8D87_110260</name>
</gene>
<proteinExistence type="predicted"/>
<dbReference type="Proteomes" id="UP000248714">
    <property type="component" value="Unassembled WGS sequence"/>
</dbReference>
<reference evidence="1 2" key="1">
    <citation type="submission" date="2018-06" db="EMBL/GenBank/DDBJ databases">
        <title>Genomic Encyclopedia of Type Strains, Phase IV (KMG-IV): sequencing the most valuable type-strain genomes for metagenomic binning, comparative biology and taxonomic classification.</title>
        <authorList>
            <person name="Goeker M."/>
        </authorList>
    </citation>
    <scope>NUCLEOTIDE SEQUENCE [LARGE SCALE GENOMIC DNA]</scope>
    <source>
        <strain evidence="1 2">DSM 45479</strain>
    </source>
</reference>